<name>A0A395ISP9_9HELO</name>
<keyword evidence="2" id="KW-0472">Membrane</keyword>
<organism evidence="3 4">
    <name type="scientific">Monilinia fructigena</name>
    <dbReference type="NCBI Taxonomy" id="38457"/>
    <lineage>
        <taxon>Eukaryota</taxon>
        <taxon>Fungi</taxon>
        <taxon>Dikarya</taxon>
        <taxon>Ascomycota</taxon>
        <taxon>Pezizomycotina</taxon>
        <taxon>Leotiomycetes</taxon>
        <taxon>Helotiales</taxon>
        <taxon>Sclerotiniaceae</taxon>
        <taxon>Monilinia</taxon>
    </lineage>
</organism>
<reference evidence="3 4" key="1">
    <citation type="submission" date="2018-06" db="EMBL/GenBank/DDBJ databases">
        <title>Genome Sequence of the Brown Rot Fungal Pathogen Monilinia fructigena.</title>
        <authorList>
            <person name="Landi L."/>
            <person name="De Miccolis Angelini R.M."/>
            <person name="Pollastro S."/>
            <person name="Abate D."/>
            <person name="Faretra F."/>
            <person name="Romanazzi G."/>
        </authorList>
    </citation>
    <scope>NUCLEOTIDE SEQUENCE [LARGE SCALE GENOMIC DNA]</scope>
    <source>
        <strain evidence="3 4">Mfrg269</strain>
    </source>
</reference>
<dbReference type="EMBL" id="QKRW01000021">
    <property type="protein sequence ID" value="RAL63096.1"/>
    <property type="molecule type" value="Genomic_DNA"/>
</dbReference>
<dbReference type="Proteomes" id="UP000249056">
    <property type="component" value="Unassembled WGS sequence"/>
</dbReference>
<keyword evidence="2" id="KW-1133">Transmembrane helix</keyword>
<accession>A0A395ISP9</accession>
<proteinExistence type="predicted"/>
<evidence type="ECO:0000313" key="4">
    <source>
        <dbReference type="Proteomes" id="UP000249056"/>
    </source>
</evidence>
<gene>
    <name evidence="3" type="ORF">DID88_004180</name>
</gene>
<feature type="transmembrane region" description="Helical" evidence="2">
    <location>
        <begin position="20"/>
        <end position="43"/>
    </location>
</feature>
<feature type="region of interest" description="Disordered" evidence="1">
    <location>
        <begin position="64"/>
        <end position="132"/>
    </location>
</feature>
<comment type="caution">
    <text evidence="3">The sequence shown here is derived from an EMBL/GenBank/DDBJ whole genome shotgun (WGS) entry which is preliminary data.</text>
</comment>
<feature type="compositionally biased region" description="Basic and acidic residues" evidence="1">
    <location>
        <begin position="113"/>
        <end position="132"/>
    </location>
</feature>
<evidence type="ECO:0000256" key="1">
    <source>
        <dbReference type="SAM" id="MobiDB-lite"/>
    </source>
</evidence>
<sequence>MPPKPHNQQPRALALPPTTTLLALTITGITLLTLLTISLTLLYQRHTLRLRRAREERLGRVVISQTGPIHGDPRARAPAPDERDARAESTVEVNRGIWPSKDAEGVEGNSVELGERNGGERWRMRDMELGEA</sequence>
<evidence type="ECO:0000256" key="2">
    <source>
        <dbReference type="SAM" id="Phobius"/>
    </source>
</evidence>
<dbReference type="OrthoDB" id="10613657at2759"/>
<feature type="compositionally biased region" description="Basic and acidic residues" evidence="1">
    <location>
        <begin position="71"/>
        <end position="89"/>
    </location>
</feature>
<dbReference type="AlphaFoldDB" id="A0A395ISP9"/>
<keyword evidence="2" id="KW-0812">Transmembrane</keyword>
<keyword evidence="4" id="KW-1185">Reference proteome</keyword>
<evidence type="ECO:0000313" key="3">
    <source>
        <dbReference type="EMBL" id="RAL63096.1"/>
    </source>
</evidence>
<protein>
    <submittedName>
        <fullName evidence="3">Uncharacterized protein</fullName>
    </submittedName>
</protein>